<dbReference type="InterPro" id="IPR006059">
    <property type="entry name" value="SBP"/>
</dbReference>
<keyword evidence="1" id="KW-0732">Signal</keyword>
<dbReference type="AlphaFoldDB" id="F8FC03"/>
<dbReference type="EMBL" id="CP002869">
    <property type="protein sequence ID" value="AEI43764.1"/>
    <property type="molecule type" value="Genomic_DNA"/>
</dbReference>
<sequence length="454" mass="50648">MRRTKNKGYVKLIAGTAAIGVLLAGCGGGAKEQGAASGEGASQGASGNVTVKYYNWDNEVSAGVTKKMIDQFEAKHPNIKVEPVSLVPGNSEETMKKLDVLLSSGEQVDVVLLPNLRHLYSRAEQGVLAPLDELYAKEKVNPADEYYVNPRYKDKYYGIQNNTTLNFVLLNKDALDEAGLPVPKLGWTWDDFRDYAKKLNKGEGPSKRYGAYFHNWTLYMNPTAQVYRQHPFLTEEGGTNFGDPSFRDFFNLRRAMEKDDKSAKSYADVIGAKLNYRAEFFNEKAAMILAGNWMISEVGDTAKFPHKFKTAFAPVPLPSKDAGTDVYMGGQFLSLGAASKHKDEAFLFARFLSTNMSEARTELPGWRKGDIKPLVDRMIGTNKELYDVESLNGTLFNEKIKALPPSKIAVPYEKDLDKLLTDGFSKFILDNQPVEETQKWLVDEANKIIQANKK</sequence>
<reference evidence="3" key="1">
    <citation type="submission" date="2011-06" db="EMBL/GenBank/DDBJ databases">
        <title>Complete genome sequence of Paenibacillus mucilaginosus KNP414.</title>
        <authorList>
            <person name="Wang J."/>
            <person name="Hu S."/>
            <person name="Hu X."/>
            <person name="Zhang B."/>
            <person name="Dong D."/>
            <person name="Zhang S."/>
            <person name="Zhao K."/>
            <person name="Wu D."/>
        </authorList>
    </citation>
    <scope>NUCLEOTIDE SEQUENCE [LARGE SCALE GENOMIC DNA]</scope>
    <source>
        <strain evidence="3">KNP414</strain>
    </source>
</reference>
<feature type="signal peptide" evidence="1">
    <location>
        <begin position="1"/>
        <end position="24"/>
    </location>
</feature>
<evidence type="ECO:0000313" key="2">
    <source>
        <dbReference type="EMBL" id="AEI43764.1"/>
    </source>
</evidence>
<protein>
    <submittedName>
        <fullName evidence="2">Extracellular solute-binding protein family 1</fullName>
    </submittedName>
</protein>
<dbReference type="KEGG" id="pms:KNP414_05240"/>
<dbReference type="PATRIC" id="fig|1036673.3.peg.4851"/>
<dbReference type="PANTHER" id="PTHR43649:SF30">
    <property type="entry name" value="ABC TRANSPORTER SUBSTRATE-BINDING PROTEIN"/>
    <property type="match status" value="1"/>
</dbReference>
<dbReference type="Proteomes" id="UP000006620">
    <property type="component" value="Chromosome"/>
</dbReference>
<dbReference type="PANTHER" id="PTHR43649">
    <property type="entry name" value="ARABINOSE-BINDING PROTEIN-RELATED"/>
    <property type="match status" value="1"/>
</dbReference>
<gene>
    <name evidence="2" type="ordered locus">KNP414_05240</name>
</gene>
<evidence type="ECO:0000256" key="1">
    <source>
        <dbReference type="SAM" id="SignalP"/>
    </source>
</evidence>
<dbReference type="SUPFAM" id="SSF53850">
    <property type="entry name" value="Periplasmic binding protein-like II"/>
    <property type="match status" value="1"/>
</dbReference>
<name>F8FC03_PAEMK</name>
<organism evidence="2 3">
    <name type="scientific">Paenibacillus mucilaginosus (strain KNP414)</name>
    <dbReference type="NCBI Taxonomy" id="1036673"/>
    <lineage>
        <taxon>Bacteria</taxon>
        <taxon>Bacillati</taxon>
        <taxon>Bacillota</taxon>
        <taxon>Bacilli</taxon>
        <taxon>Bacillales</taxon>
        <taxon>Paenibacillaceae</taxon>
        <taxon>Paenibacillus</taxon>
    </lineage>
</organism>
<feature type="chain" id="PRO_5038608370" evidence="1">
    <location>
        <begin position="25"/>
        <end position="454"/>
    </location>
</feature>
<reference evidence="2 3" key="2">
    <citation type="journal article" date="2013" name="Genome Announc.">
        <title>Genome Sequence of Growth-Improving Paenibacillus mucilaginosus Strain KNP414.</title>
        <authorList>
            <person name="Lu J.J."/>
            <person name="Wang J.F."/>
            <person name="Hu X.F."/>
        </authorList>
    </citation>
    <scope>NUCLEOTIDE SEQUENCE [LARGE SCALE GENOMIC DNA]</scope>
    <source>
        <strain evidence="2 3">KNP414</strain>
    </source>
</reference>
<dbReference type="Gene3D" id="3.40.190.10">
    <property type="entry name" value="Periplasmic binding protein-like II"/>
    <property type="match status" value="1"/>
</dbReference>
<dbReference type="InterPro" id="IPR050490">
    <property type="entry name" value="Bact_solute-bd_prot1"/>
</dbReference>
<dbReference type="PROSITE" id="PS51257">
    <property type="entry name" value="PROKAR_LIPOPROTEIN"/>
    <property type="match status" value="1"/>
</dbReference>
<proteinExistence type="predicted"/>
<evidence type="ECO:0000313" key="3">
    <source>
        <dbReference type="Proteomes" id="UP000006620"/>
    </source>
</evidence>
<dbReference type="Pfam" id="PF01547">
    <property type="entry name" value="SBP_bac_1"/>
    <property type="match status" value="1"/>
</dbReference>
<dbReference type="RefSeq" id="WP_013918917.1">
    <property type="nucleotide sequence ID" value="NC_015690.1"/>
</dbReference>
<dbReference type="HOGENOM" id="CLU_031285_10_5_9"/>
<accession>F8FC03</accession>